<accession>R7S0I8</accession>
<sequence>MSPHESIMKVLHEKRNSMRASIEKFLPNILMCHNLLNRDALDTDLPRFILDRKFQFFHHLVRGVYGWELFVLVMRAHKCTMVKMNTFLYWAQDVQSYPNPLTDHRQRSLRGSIFSTKDSDIFLAFAHMTAPVYLACSEIPRSNPPLSKPSFSPWRNKVGIESLASHDDWQKLDRIFHPHRLAHGLAFKREARGVAIRTDPAAPTPQLANRLRNIQRMETNLQDRKICAANRAKKPPKDNTIMQLLNQPSDYKAFNSSLASLAKKPLLLDWFPKPHPTHTELEIYVLKKNLKDKKTSQTYWFPPYEIFLTGDNPETAKIRWKFLLMFRPHIFNRHLLSLHDPAVRPLTKRQWRNISSGAEFRSRWPQGESFPPFDPSRYWRAGLDEMFGTVAPARAKEGVCSLEDFESEIAPSLLSCGCDVSTIDWETDTELKTLLAITSAEMALLHEFVLIDRE</sequence>
<evidence type="ECO:0000313" key="2">
    <source>
        <dbReference type="Proteomes" id="UP000053927"/>
    </source>
</evidence>
<dbReference type="GeneID" id="18802189"/>
<dbReference type="EMBL" id="JH687399">
    <property type="protein sequence ID" value="EIM80057.1"/>
    <property type="molecule type" value="Genomic_DNA"/>
</dbReference>
<organism evidence="1 2">
    <name type="scientific">Stereum hirsutum (strain FP-91666)</name>
    <name type="common">White-rot fungus</name>
    <dbReference type="NCBI Taxonomy" id="721885"/>
    <lineage>
        <taxon>Eukaryota</taxon>
        <taxon>Fungi</taxon>
        <taxon>Dikarya</taxon>
        <taxon>Basidiomycota</taxon>
        <taxon>Agaricomycotina</taxon>
        <taxon>Agaricomycetes</taxon>
        <taxon>Russulales</taxon>
        <taxon>Stereaceae</taxon>
        <taxon>Stereum</taxon>
    </lineage>
</organism>
<dbReference type="KEGG" id="shs:STEHIDRAFT_162944"/>
<name>R7S0I8_STEHR</name>
<dbReference type="RefSeq" id="XP_007310683.1">
    <property type="nucleotide sequence ID" value="XM_007310621.1"/>
</dbReference>
<evidence type="ECO:0000313" key="1">
    <source>
        <dbReference type="EMBL" id="EIM80057.1"/>
    </source>
</evidence>
<proteinExistence type="predicted"/>
<protein>
    <submittedName>
        <fullName evidence="1">Uncharacterized protein</fullName>
    </submittedName>
</protein>
<keyword evidence="2" id="KW-1185">Reference proteome</keyword>
<reference evidence="2" key="1">
    <citation type="journal article" date="2012" name="Science">
        <title>The Paleozoic origin of enzymatic lignin decomposition reconstructed from 31 fungal genomes.</title>
        <authorList>
            <person name="Floudas D."/>
            <person name="Binder M."/>
            <person name="Riley R."/>
            <person name="Barry K."/>
            <person name="Blanchette R.A."/>
            <person name="Henrissat B."/>
            <person name="Martinez A.T."/>
            <person name="Otillar R."/>
            <person name="Spatafora J.W."/>
            <person name="Yadav J.S."/>
            <person name="Aerts A."/>
            <person name="Benoit I."/>
            <person name="Boyd A."/>
            <person name="Carlson A."/>
            <person name="Copeland A."/>
            <person name="Coutinho P.M."/>
            <person name="de Vries R.P."/>
            <person name="Ferreira P."/>
            <person name="Findley K."/>
            <person name="Foster B."/>
            <person name="Gaskell J."/>
            <person name="Glotzer D."/>
            <person name="Gorecki P."/>
            <person name="Heitman J."/>
            <person name="Hesse C."/>
            <person name="Hori C."/>
            <person name="Igarashi K."/>
            <person name="Jurgens J.A."/>
            <person name="Kallen N."/>
            <person name="Kersten P."/>
            <person name="Kohler A."/>
            <person name="Kuees U."/>
            <person name="Kumar T.K.A."/>
            <person name="Kuo A."/>
            <person name="LaButti K."/>
            <person name="Larrondo L.F."/>
            <person name="Lindquist E."/>
            <person name="Ling A."/>
            <person name="Lombard V."/>
            <person name="Lucas S."/>
            <person name="Lundell T."/>
            <person name="Martin R."/>
            <person name="McLaughlin D.J."/>
            <person name="Morgenstern I."/>
            <person name="Morin E."/>
            <person name="Murat C."/>
            <person name="Nagy L.G."/>
            <person name="Nolan M."/>
            <person name="Ohm R.A."/>
            <person name="Patyshakuliyeva A."/>
            <person name="Rokas A."/>
            <person name="Ruiz-Duenas F.J."/>
            <person name="Sabat G."/>
            <person name="Salamov A."/>
            <person name="Samejima M."/>
            <person name="Schmutz J."/>
            <person name="Slot J.C."/>
            <person name="St John F."/>
            <person name="Stenlid J."/>
            <person name="Sun H."/>
            <person name="Sun S."/>
            <person name="Syed K."/>
            <person name="Tsang A."/>
            <person name="Wiebenga A."/>
            <person name="Young D."/>
            <person name="Pisabarro A."/>
            <person name="Eastwood D.C."/>
            <person name="Martin F."/>
            <person name="Cullen D."/>
            <person name="Grigoriev I.V."/>
            <person name="Hibbett D.S."/>
        </authorList>
    </citation>
    <scope>NUCLEOTIDE SEQUENCE [LARGE SCALE GENOMIC DNA]</scope>
    <source>
        <strain evidence="2">FP-91666</strain>
    </source>
</reference>
<dbReference type="AlphaFoldDB" id="R7S0I8"/>
<gene>
    <name evidence="1" type="ORF">STEHIDRAFT_162944</name>
</gene>
<dbReference type="Proteomes" id="UP000053927">
    <property type="component" value="Unassembled WGS sequence"/>
</dbReference>